<evidence type="ECO:0000256" key="1">
    <source>
        <dbReference type="SAM" id="MobiDB-lite"/>
    </source>
</evidence>
<dbReference type="KEGG" id="bvk:117232553"/>
<dbReference type="RefSeq" id="XP_033347874.1">
    <property type="nucleotide sequence ID" value="XM_033491983.1"/>
</dbReference>
<evidence type="ECO:0000313" key="2">
    <source>
        <dbReference type="Proteomes" id="UP000504631"/>
    </source>
</evidence>
<feature type="compositionally biased region" description="Basic and acidic residues" evidence="1">
    <location>
        <begin position="150"/>
        <end position="162"/>
    </location>
</feature>
<dbReference type="Proteomes" id="UP000504631">
    <property type="component" value="Unplaced"/>
</dbReference>
<sequence length="214" mass="24012">MGMKEGEVRKIAGDGLSVNLCSNKQILEITGDGCDISMSKNRGSVKVIGDGCRLRIDQNMGDVEYTGDGGQVLLGPKSIKDKVKYHGDGGRIKFDVELRMRNRKSEVSKEETGKGMAEGRRRSEESEDALKKENSQAENEEKKKNRRKERRDDLGGKEEKKGRSTRTKIVTTFVYDEKIVKKWFTNPEASTRTLNGVSSVRIVPNKTKTKIEVK</sequence>
<feature type="region of interest" description="Disordered" evidence="1">
    <location>
        <begin position="103"/>
        <end position="167"/>
    </location>
</feature>
<name>A0A6J3K6R2_9HYME</name>
<protein>
    <submittedName>
        <fullName evidence="3">Uncharacterized protein LOC117232553</fullName>
    </submittedName>
</protein>
<gene>
    <name evidence="3" type="primary">LOC117232553</name>
</gene>
<dbReference type="GeneID" id="117232553"/>
<accession>A0A6J3K6R2</accession>
<feature type="compositionally biased region" description="Basic and acidic residues" evidence="1">
    <location>
        <begin position="103"/>
        <end position="143"/>
    </location>
</feature>
<dbReference type="AlphaFoldDB" id="A0A6J3K6R2"/>
<evidence type="ECO:0000313" key="3">
    <source>
        <dbReference type="RefSeq" id="XP_033347874.1"/>
    </source>
</evidence>
<reference evidence="3" key="1">
    <citation type="submission" date="2025-08" db="UniProtKB">
        <authorList>
            <consortium name="RefSeq"/>
        </authorList>
    </citation>
    <scope>IDENTIFICATION</scope>
    <source>
        <tissue evidence="3">Muscle</tissue>
    </source>
</reference>
<proteinExistence type="predicted"/>
<organism evidence="2 3">
    <name type="scientific">Bombus vosnesenskii</name>
    <dbReference type="NCBI Taxonomy" id="207650"/>
    <lineage>
        <taxon>Eukaryota</taxon>
        <taxon>Metazoa</taxon>
        <taxon>Ecdysozoa</taxon>
        <taxon>Arthropoda</taxon>
        <taxon>Hexapoda</taxon>
        <taxon>Insecta</taxon>
        <taxon>Pterygota</taxon>
        <taxon>Neoptera</taxon>
        <taxon>Endopterygota</taxon>
        <taxon>Hymenoptera</taxon>
        <taxon>Apocrita</taxon>
        <taxon>Aculeata</taxon>
        <taxon>Apoidea</taxon>
        <taxon>Anthophila</taxon>
        <taxon>Apidae</taxon>
        <taxon>Bombus</taxon>
        <taxon>Pyrobombus</taxon>
    </lineage>
</organism>
<keyword evidence="2" id="KW-1185">Reference proteome</keyword>